<dbReference type="Proteomes" id="UP000813385">
    <property type="component" value="Unassembled WGS sequence"/>
</dbReference>
<dbReference type="AlphaFoldDB" id="A0A8K0TMI9"/>
<reference evidence="1" key="1">
    <citation type="journal article" date="2021" name="Nat. Commun.">
        <title>Genetic determinants of endophytism in the Arabidopsis root mycobiome.</title>
        <authorList>
            <person name="Mesny F."/>
            <person name="Miyauchi S."/>
            <person name="Thiergart T."/>
            <person name="Pickel B."/>
            <person name="Atanasova L."/>
            <person name="Karlsson M."/>
            <person name="Huettel B."/>
            <person name="Barry K.W."/>
            <person name="Haridas S."/>
            <person name="Chen C."/>
            <person name="Bauer D."/>
            <person name="Andreopoulos W."/>
            <person name="Pangilinan J."/>
            <person name="LaButti K."/>
            <person name="Riley R."/>
            <person name="Lipzen A."/>
            <person name="Clum A."/>
            <person name="Drula E."/>
            <person name="Henrissat B."/>
            <person name="Kohler A."/>
            <person name="Grigoriev I.V."/>
            <person name="Martin F.M."/>
            <person name="Hacquard S."/>
        </authorList>
    </citation>
    <scope>NUCLEOTIDE SEQUENCE</scope>
    <source>
        <strain evidence="1">MPI-CAGE-AT-0016</strain>
    </source>
</reference>
<accession>A0A8K0TMI9</accession>
<dbReference type="Gene3D" id="1.20.1280.50">
    <property type="match status" value="1"/>
</dbReference>
<organism evidence="1 2">
    <name type="scientific">Plectosphaerella cucumerina</name>
    <dbReference type="NCBI Taxonomy" id="40658"/>
    <lineage>
        <taxon>Eukaryota</taxon>
        <taxon>Fungi</taxon>
        <taxon>Dikarya</taxon>
        <taxon>Ascomycota</taxon>
        <taxon>Pezizomycotina</taxon>
        <taxon>Sordariomycetes</taxon>
        <taxon>Hypocreomycetidae</taxon>
        <taxon>Glomerellales</taxon>
        <taxon>Plectosphaerellaceae</taxon>
        <taxon>Plectosphaerella</taxon>
    </lineage>
</organism>
<proteinExistence type="predicted"/>
<protein>
    <recommendedName>
        <fullName evidence="3">F-box domain-containing protein</fullName>
    </recommendedName>
</protein>
<keyword evidence="2" id="KW-1185">Reference proteome</keyword>
<gene>
    <name evidence="1" type="ORF">B0T11DRAFT_313350</name>
</gene>
<evidence type="ECO:0008006" key="3">
    <source>
        <dbReference type="Google" id="ProtNLM"/>
    </source>
</evidence>
<sequence>MDAVLSTPELLESILLAVDAATLLTRCQLVCRGWKEAIQTSPSLQHHLFFLSEPSSRSSGPPRKNGLLESKFGFMFGNHLDDGVVSRASFEDLALAKSREAFARPDATWRRMYISQPAIQKLSVLSVRHARGGTSYTAEKLPRTSQEGDVEDESDQTAWKMADLYDYVLQYMFQNRVAYLRVWWGVLPKEGIGLSGQEHGIRGEQKEKVREDLEKLFYDNNQVVVVRKMTVQCVKGVRKDDLDFRDKFSLS</sequence>
<dbReference type="InterPro" id="IPR036047">
    <property type="entry name" value="F-box-like_dom_sf"/>
</dbReference>
<dbReference type="SUPFAM" id="SSF81383">
    <property type="entry name" value="F-box domain"/>
    <property type="match status" value="1"/>
</dbReference>
<evidence type="ECO:0000313" key="2">
    <source>
        <dbReference type="Proteomes" id="UP000813385"/>
    </source>
</evidence>
<comment type="caution">
    <text evidence="1">The sequence shown here is derived from an EMBL/GenBank/DDBJ whole genome shotgun (WGS) entry which is preliminary data.</text>
</comment>
<evidence type="ECO:0000313" key="1">
    <source>
        <dbReference type="EMBL" id="KAH7374530.1"/>
    </source>
</evidence>
<name>A0A8K0TMI9_9PEZI</name>
<dbReference type="OrthoDB" id="3800738at2759"/>
<dbReference type="EMBL" id="JAGPXD010000001">
    <property type="protein sequence ID" value="KAH7374530.1"/>
    <property type="molecule type" value="Genomic_DNA"/>
</dbReference>